<comment type="caution">
    <text evidence="2">The sequence shown here is derived from an EMBL/GenBank/DDBJ whole genome shotgun (WGS) entry which is preliminary data.</text>
</comment>
<dbReference type="RefSeq" id="WP_010838038.1">
    <property type="nucleotide sequence ID" value="NZ_APMY01000062.1"/>
</dbReference>
<dbReference type="GO" id="GO:0051920">
    <property type="term" value="F:peroxiredoxin activity"/>
    <property type="evidence" value="ECO:0007669"/>
    <property type="project" value="InterPro"/>
</dbReference>
<reference evidence="2 3" key="1">
    <citation type="journal article" date="2013" name="Genome Announc.">
        <title>Draft Genome Sequence of Rhodococcus rhodnii Strain LMG5362, a Symbiont of Rhodnius prolixus (Hemiptera, Reduviidae, Triatominae), the Principle Vector of Trypanosoma cruzi.</title>
        <authorList>
            <person name="Pachebat J.A."/>
            <person name="van Keulen G."/>
            <person name="Whitten M.M."/>
            <person name="Girdwood S."/>
            <person name="Del Sol R."/>
            <person name="Dyson P.J."/>
            <person name="Facey P.D."/>
        </authorList>
    </citation>
    <scope>NUCLEOTIDE SEQUENCE [LARGE SCALE GENOMIC DNA]</scope>
    <source>
        <strain evidence="2 3">LMG 5362</strain>
    </source>
</reference>
<dbReference type="Pfam" id="PF02627">
    <property type="entry name" value="CMD"/>
    <property type="match status" value="1"/>
</dbReference>
<feature type="domain" description="Carboxymuconolactone decarboxylase-like" evidence="1">
    <location>
        <begin position="54"/>
        <end position="134"/>
    </location>
</feature>
<evidence type="ECO:0000313" key="2">
    <source>
        <dbReference type="EMBL" id="EOM76700.1"/>
    </source>
</evidence>
<dbReference type="eggNOG" id="COG2128">
    <property type="taxonomic scope" value="Bacteria"/>
</dbReference>
<accession>R7WN31</accession>
<dbReference type="SUPFAM" id="SSF69118">
    <property type="entry name" value="AhpD-like"/>
    <property type="match status" value="1"/>
</dbReference>
<organism evidence="2 3">
    <name type="scientific">Rhodococcus rhodnii LMG 5362</name>
    <dbReference type="NCBI Taxonomy" id="1273125"/>
    <lineage>
        <taxon>Bacteria</taxon>
        <taxon>Bacillati</taxon>
        <taxon>Actinomycetota</taxon>
        <taxon>Actinomycetes</taxon>
        <taxon>Mycobacteriales</taxon>
        <taxon>Nocardiaceae</taxon>
        <taxon>Rhodococcus</taxon>
    </lineage>
</organism>
<dbReference type="PATRIC" id="fig|1273125.3.peg.1906"/>
<sequence length="187" mass="21329">MPDERLSEAHQPRVRPGRFAELGPVNWVLWRILSFGAGVPDAHLFSTLGRTRGLFRGWLHLSARLMPFGRLPRLDTELVILRVAHVRSCEYERRHHERLGRRAGVTRELARRVTDGPDAPGWSDRHRALLHATDALVTRRTLTDDEWAALADHLPPREAVEFCLLVTQYDGLATTITALRIAPDRDE</sequence>
<evidence type="ECO:0000259" key="1">
    <source>
        <dbReference type="Pfam" id="PF02627"/>
    </source>
</evidence>
<dbReference type="InterPro" id="IPR003779">
    <property type="entry name" value="CMD-like"/>
</dbReference>
<dbReference type="Proteomes" id="UP000013525">
    <property type="component" value="Unassembled WGS sequence"/>
</dbReference>
<proteinExistence type="predicted"/>
<dbReference type="Gene3D" id="1.20.1290.10">
    <property type="entry name" value="AhpD-like"/>
    <property type="match status" value="1"/>
</dbReference>
<dbReference type="AlphaFoldDB" id="R7WN31"/>
<dbReference type="PANTHER" id="PTHR34846">
    <property type="entry name" value="4-CARBOXYMUCONOLACTONE DECARBOXYLASE FAMILY PROTEIN (AFU_ORTHOLOGUE AFUA_6G11590)"/>
    <property type="match status" value="1"/>
</dbReference>
<keyword evidence="3" id="KW-1185">Reference proteome</keyword>
<protein>
    <recommendedName>
        <fullName evidence="1">Carboxymuconolactone decarboxylase-like domain-containing protein</fullName>
    </recommendedName>
</protein>
<name>R7WN31_9NOCA</name>
<dbReference type="EMBL" id="APMY01000062">
    <property type="protein sequence ID" value="EOM76700.1"/>
    <property type="molecule type" value="Genomic_DNA"/>
</dbReference>
<dbReference type="PANTHER" id="PTHR34846:SF5">
    <property type="entry name" value="CARBOXYMUCONOLACTONE DECARBOXYLASE-LIKE DOMAIN-CONTAINING PROTEIN"/>
    <property type="match status" value="1"/>
</dbReference>
<gene>
    <name evidence="2" type="ORF">Rrhod_1977</name>
</gene>
<dbReference type="InterPro" id="IPR029032">
    <property type="entry name" value="AhpD-like"/>
</dbReference>
<evidence type="ECO:0000313" key="3">
    <source>
        <dbReference type="Proteomes" id="UP000013525"/>
    </source>
</evidence>